<keyword evidence="3 8" id="KW-0813">Transport</keyword>
<dbReference type="InterPro" id="IPR000515">
    <property type="entry name" value="MetI-like"/>
</dbReference>
<keyword evidence="7 8" id="KW-0472">Membrane</keyword>
<dbReference type="PANTHER" id="PTHR30450:SF1">
    <property type="entry name" value="D-METHIONINE TRANSPORT SYSTEM PERMEASE PROTEIN METI-RELATED"/>
    <property type="match status" value="1"/>
</dbReference>
<dbReference type="Proteomes" id="UP000051739">
    <property type="component" value="Unassembled WGS sequence"/>
</dbReference>
<dbReference type="PANTHER" id="PTHR30450">
    <property type="entry name" value="ABC TRANSPORTER PERMEASE"/>
    <property type="match status" value="1"/>
</dbReference>
<dbReference type="SUPFAM" id="SSF161098">
    <property type="entry name" value="MetI-like"/>
    <property type="match status" value="1"/>
</dbReference>
<dbReference type="CDD" id="cd06261">
    <property type="entry name" value="TM_PBP2"/>
    <property type="match status" value="1"/>
</dbReference>
<evidence type="ECO:0000256" key="1">
    <source>
        <dbReference type="ARBA" id="ARBA00004651"/>
    </source>
</evidence>
<evidence type="ECO:0000313" key="10">
    <source>
        <dbReference type="EMBL" id="KRM03096.1"/>
    </source>
</evidence>
<comment type="subcellular location">
    <subcellularLocation>
        <location evidence="1 8">Cell membrane</location>
        <topology evidence="1 8">Multi-pass membrane protein</topology>
    </subcellularLocation>
</comment>
<comment type="similarity">
    <text evidence="2">Belongs to the binding-protein-dependent transport system permease family. CysTW subfamily.</text>
</comment>
<keyword evidence="6 8" id="KW-1133">Transmembrane helix</keyword>
<keyword evidence="4" id="KW-1003">Cell membrane</keyword>
<dbReference type="GO" id="GO:0005886">
    <property type="term" value="C:plasma membrane"/>
    <property type="evidence" value="ECO:0007669"/>
    <property type="project" value="UniProtKB-SubCell"/>
</dbReference>
<feature type="transmembrane region" description="Helical" evidence="8">
    <location>
        <begin position="155"/>
        <end position="177"/>
    </location>
</feature>
<feature type="domain" description="ABC transmembrane type-1" evidence="9">
    <location>
        <begin position="22"/>
        <end position="216"/>
    </location>
</feature>
<evidence type="ECO:0000256" key="7">
    <source>
        <dbReference type="ARBA" id="ARBA00023136"/>
    </source>
</evidence>
<evidence type="ECO:0000259" key="9">
    <source>
        <dbReference type="PROSITE" id="PS50928"/>
    </source>
</evidence>
<feature type="transmembrane region" description="Helical" evidence="8">
    <location>
        <begin position="26"/>
        <end position="47"/>
    </location>
</feature>
<feature type="transmembrane region" description="Helical" evidence="8">
    <location>
        <begin position="68"/>
        <end position="85"/>
    </location>
</feature>
<evidence type="ECO:0000313" key="11">
    <source>
        <dbReference type="Proteomes" id="UP000051739"/>
    </source>
</evidence>
<evidence type="ECO:0000256" key="5">
    <source>
        <dbReference type="ARBA" id="ARBA00022692"/>
    </source>
</evidence>
<evidence type="ECO:0000256" key="3">
    <source>
        <dbReference type="ARBA" id="ARBA00022448"/>
    </source>
</evidence>
<dbReference type="Pfam" id="PF00528">
    <property type="entry name" value="BPD_transp_1"/>
    <property type="match status" value="1"/>
</dbReference>
<dbReference type="GO" id="GO:0048473">
    <property type="term" value="P:D-methionine transmembrane transport"/>
    <property type="evidence" value="ECO:0007669"/>
    <property type="project" value="TreeGrafter"/>
</dbReference>
<evidence type="ECO:0000256" key="4">
    <source>
        <dbReference type="ARBA" id="ARBA00022475"/>
    </source>
</evidence>
<dbReference type="InterPro" id="IPR035906">
    <property type="entry name" value="MetI-like_sf"/>
</dbReference>
<feature type="transmembrane region" description="Helical" evidence="8">
    <location>
        <begin position="91"/>
        <end position="114"/>
    </location>
</feature>
<proteinExistence type="inferred from homology"/>
<feature type="transmembrane region" description="Helical" evidence="8">
    <location>
        <begin position="197"/>
        <end position="220"/>
    </location>
</feature>
<keyword evidence="11" id="KW-1185">Reference proteome</keyword>
<dbReference type="InterPro" id="IPR051322">
    <property type="entry name" value="AA_ABC_Transporter_Permease"/>
</dbReference>
<evidence type="ECO:0000256" key="8">
    <source>
        <dbReference type="RuleBase" id="RU363032"/>
    </source>
</evidence>
<dbReference type="AlphaFoldDB" id="A0A0R1VC46"/>
<protein>
    <submittedName>
        <fullName evidence="10">D-methionine ABC superfamily ATP binding cassette transporter, permease protein</fullName>
    </submittedName>
</protein>
<dbReference type="PROSITE" id="PS50928">
    <property type="entry name" value="ABC_TM1"/>
    <property type="match status" value="1"/>
</dbReference>
<comment type="caution">
    <text evidence="10">The sequence shown here is derived from an EMBL/GenBank/DDBJ whole genome shotgun (WGS) entry which is preliminary data.</text>
</comment>
<evidence type="ECO:0000256" key="2">
    <source>
        <dbReference type="ARBA" id="ARBA00007069"/>
    </source>
</evidence>
<name>A0A0R1VC46_9LACO</name>
<reference evidence="10 11" key="1">
    <citation type="journal article" date="2015" name="Genome Announc.">
        <title>Expanding the biotechnology potential of lactobacilli through comparative genomics of 213 strains and associated genera.</title>
        <authorList>
            <person name="Sun Z."/>
            <person name="Harris H.M."/>
            <person name="McCann A."/>
            <person name="Guo C."/>
            <person name="Argimon S."/>
            <person name="Zhang W."/>
            <person name="Yang X."/>
            <person name="Jeffery I.B."/>
            <person name="Cooney J.C."/>
            <person name="Kagawa T.F."/>
            <person name="Liu W."/>
            <person name="Song Y."/>
            <person name="Salvetti E."/>
            <person name="Wrobel A."/>
            <person name="Rasinkangas P."/>
            <person name="Parkhill J."/>
            <person name="Rea M.C."/>
            <person name="O'Sullivan O."/>
            <person name="Ritari J."/>
            <person name="Douillard F.P."/>
            <person name="Paul Ross R."/>
            <person name="Yang R."/>
            <person name="Briner A.E."/>
            <person name="Felis G.E."/>
            <person name="de Vos W.M."/>
            <person name="Barrangou R."/>
            <person name="Klaenhammer T.R."/>
            <person name="Caufield P.W."/>
            <person name="Cui Y."/>
            <person name="Zhang H."/>
            <person name="O'Toole P.W."/>
        </authorList>
    </citation>
    <scope>NUCLEOTIDE SEQUENCE [LARGE SCALE GENOMIC DNA]</scope>
    <source>
        <strain evidence="10 11">DSM 16045</strain>
    </source>
</reference>
<dbReference type="Gene3D" id="1.10.3720.10">
    <property type="entry name" value="MetI-like"/>
    <property type="match status" value="1"/>
</dbReference>
<accession>A0A0R1VC46</accession>
<keyword evidence="5 8" id="KW-0812">Transmembrane</keyword>
<evidence type="ECO:0000256" key="6">
    <source>
        <dbReference type="ARBA" id="ARBA00022989"/>
    </source>
</evidence>
<gene>
    <name evidence="10" type="ORF">FC60_GL001392</name>
</gene>
<sequence length="225" mass="24474">MSWLSQYFPNVVTNQEQFVSSIWQTLYMVCFSAILTGIIGLFFGIILSATEEGHILSNQVIYQILDKIVNIMRSIPFIILLALLVPFTRWLIGTSIGTTAALVPLTLGCAPFYARQIQNALSQIDPGLIEAAKSMGLSNFEIIVKVYLREGLGEIIRVSIVTLISLIGLTAMAGAVGAGGLGDIAITLGYNQFENDITLAATLIILVMVFIIQFIGDLLIHAVEH</sequence>
<dbReference type="EMBL" id="AZFN01000005">
    <property type="protein sequence ID" value="KRM03096.1"/>
    <property type="molecule type" value="Genomic_DNA"/>
</dbReference>
<dbReference type="FunFam" id="1.10.3720.10:FF:000002">
    <property type="entry name" value="D-methionine ABC transporter permease MetI"/>
    <property type="match status" value="1"/>
</dbReference>
<dbReference type="PATRIC" id="fig|1423749.3.peg.1436"/>
<dbReference type="RefSeq" id="WP_056936873.1">
    <property type="nucleotide sequence ID" value="NZ_AZFN01000005.1"/>
</dbReference>
<organism evidence="10 11">
    <name type="scientific">Limosilactobacillus gastricus DSM 16045</name>
    <dbReference type="NCBI Taxonomy" id="1423749"/>
    <lineage>
        <taxon>Bacteria</taxon>
        <taxon>Bacillati</taxon>
        <taxon>Bacillota</taxon>
        <taxon>Bacilli</taxon>
        <taxon>Lactobacillales</taxon>
        <taxon>Lactobacillaceae</taxon>
        <taxon>Limosilactobacillus</taxon>
    </lineage>
</organism>